<dbReference type="InterPro" id="IPR019665">
    <property type="entry name" value="OxRdtase/DH_put_Rossmann_dom"/>
</dbReference>
<evidence type="ECO:0000259" key="2">
    <source>
        <dbReference type="Pfam" id="PF10728"/>
    </source>
</evidence>
<dbReference type="Gene3D" id="3.40.50.720">
    <property type="entry name" value="NAD(P)-binding Rossmann-like Domain"/>
    <property type="match status" value="1"/>
</dbReference>
<dbReference type="AlphaFoldDB" id="K6V4T8"/>
<evidence type="ECO:0000313" key="4">
    <source>
        <dbReference type="Proteomes" id="UP000008495"/>
    </source>
</evidence>
<dbReference type="InterPro" id="IPR037108">
    <property type="entry name" value="TM1727-like_C_sf"/>
</dbReference>
<organism evidence="3 4">
    <name type="scientific">Austwickia chelonae NBRC 105200</name>
    <dbReference type="NCBI Taxonomy" id="1184607"/>
    <lineage>
        <taxon>Bacteria</taxon>
        <taxon>Bacillati</taxon>
        <taxon>Actinomycetota</taxon>
        <taxon>Actinomycetes</taxon>
        <taxon>Micrococcales</taxon>
        <taxon>Dermatophilaceae</taxon>
        <taxon>Austwickia</taxon>
    </lineage>
</organism>
<dbReference type="RefSeq" id="WP_006501935.1">
    <property type="nucleotide sequence ID" value="NZ_BAGZ01000005.1"/>
</dbReference>
<dbReference type="SUPFAM" id="SSF48179">
    <property type="entry name" value="6-phosphogluconate dehydrogenase C-terminal domain-like"/>
    <property type="match status" value="1"/>
</dbReference>
<dbReference type="InterPro" id="IPR018931">
    <property type="entry name" value="DUF2520"/>
</dbReference>
<accession>K6V4T8</accession>
<dbReference type="PANTHER" id="PTHR40459:SF1">
    <property type="entry name" value="CONSERVED HYPOTHETICAL ALANINE AND LEUCINE RICH PROTEIN"/>
    <property type="match status" value="1"/>
</dbReference>
<dbReference type="Pfam" id="PF10728">
    <property type="entry name" value="DUF2520"/>
    <property type="match status" value="1"/>
</dbReference>
<dbReference type="Gene3D" id="1.10.1040.20">
    <property type="entry name" value="ProC-like, C-terminal domain"/>
    <property type="match status" value="1"/>
</dbReference>
<sequence>MADGTNTSTSFIRGVPRRIGIYGTGRLAHALAQALGGNDRELQLVLSGRDLAQVQALARQTGARISTPEELPEQSDLLLLLIADDAIADVAAELAALPGEPPDSVVHCSGAVELAVLRPFADRGSRTAAWHPLWCFPRGGSIQPCTWTVAGGEGSLATDLVELTRCLGGSPRIMTGGDRAGYHAAAVLASNLPMALLARACDLLVDNGFTRDEAVEALLPLARSAYAAVEQAGLPAGITGPAVRGDIGTLRRHLDALTDRPQTELLYRLLSLTVLDLVRSPEQDAHRELRQMLLPERPHH</sequence>
<protein>
    <recommendedName>
        <fullName evidence="5">DUF2520 domain-containing protein</fullName>
    </recommendedName>
</protein>
<dbReference type="EMBL" id="BAGZ01000005">
    <property type="protein sequence ID" value="GAB77183.1"/>
    <property type="molecule type" value="Genomic_DNA"/>
</dbReference>
<proteinExistence type="predicted"/>
<comment type="caution">
    <text evidence="3">The sequence shown here is derived from an EMBL/GenBank/DDBJ whole genome shotgun (WGS) entry which is preliminary data.</text>
</comment>
<evidence type="ECO:0000313" key="3">
    <source>
        <dbReference type="EMBL" id="GAB77183.1"/>
    </source>
</evidence>
<dbReference type="PANTHER" id="PTHR40459">
    <property type="entry name" value="CONSERVED HYPOTHETICAL ALANINE AND LEUCINE RICH PROTEIN"/>
    <property type="match status" value="1"/>
</dbReference>
<dbReference type="SUPFAM" id="SSF51735">
    <property type="entry name" value="NAD(P)-binding Rossmann-fold domains"/>
    <property type="match status" value="1"/>
</dbReference>
<dbReference type="STRING" id="100225.SAMN05421595_0998"/>
<dbReference type="Proteomes" id="UP000008495">
    <property type="component" value="Unassembled WGS sequence"/>
</dbReference>
<evidence type="ECO:0008006" key="5">
    <source>
        <dbReference type="Google" id="ProtNLM"/>
    </source>
</evidence>
<reference evidence="3 4" key="1">
    <citation type="submission" date="2012-08" db="EMBL/GenBank/DDBJ databases">
        <title>Whole genome shotgun sequence of Austwickia chelonae NBRC 105200.</title>
        <authorList>
            <person name="Yoshida I."/>
            <person name="Hosoyama A."/>
            <person name="Tsuchikane K."/>
            <person name="Katsumata H."/>
            <person name="Ando Y."/>
            <person name="Ohji S."/>
            <person name="Hamada M."/>
            <person name="Tamura T."/>
            <person name="Yamazoe A."/>
            <person name="Yamazaki S."/>
            <person name="Fujita N."/>
        </authorList>
    </citation>
    <scope>NUCLEOTIDE SEQUENCE [LARGE SCALE GENOMIC DNA]</scope>
    <source>
        <strain evidence="3 4">NBRC 105200</strain>
    </source>
</reference>
<dbReference type="InterPro" id="IPR008927">
    <property type="entry name" value="6-PGluconate_DH-like_C_sf"/>
</dbReference>
<feature type="domain" description="DUF2520" evidence="2">
    <location>
        <begin position="147"/>
        <end position="272"/>
    </location>
</feature>
<keyword evidence="4" id="KW-1185">Reference proteome</keyword>
<dbReference type="InterPro" id="IPR036291">
    <property type="entry name" value="NAD(P)-bd_dom_sf"/>
</dbReference>
<dbReference type="Pfam" id="PF10727">
    <property type="entry name" value="Rossmann-like"/>
    <property type="match status" value="1"/>
</dbReference>
<feature type="domain" description="Putative oxidoreductase/dehydrogenase Rossmann-like" evidence="1">
    <location>
        <begin position="11"/>
        <end position="132"/>
    </location>
</feature>
<evidence type="ECO:0000259" key="1">
    <source>
        <dbReference type="Pfam" id="PF10727"/>
    </source>
</evidence>
<dbReference type="eggNOG" id="COG5495">
    <property type="taxonomic scope" value="Bacteria"/>
</dbReference>
<name>K6V4T8_9MICO</name>
<gene>
    <name evidence="3" type="ORF">AUCHE_05_00870</name>
</gene>